<dbReference type="Proteomes" id="UP001500547">
    <property type="component" value="Unassembled WGS sequence"/>
</dbReference>
<evidence type="ECO:0000256" key="1">
    <source>
        <dbReference type="ARBA" id="ARBA00004442"/>
    </source>
</evidence>
<dbReference type="CDD" id="cd07185">
    <property type="entry name" value="OmpA_C-like"/>
    <property type="match status" value="1"/>
</dbReference>
<dbReference type="Pfam" id="PF04972">
    <property type="entry name" value="BON"/>
    <property type="match status" value="1"/>
</dbReference>
<gene>
    <name evidence="7" type="ORF">GCM10025770_14020</name>
</gene>
<evidence type="ECO:0000313" key="8">
    <source>
        <dbReference type="Proteomes" id="UP001500547"/>
    </source>
</evidence>
<evidence type="ECO:0000256" key="4">
    <source>
        <dbReference type="PROSITE-ProRule" id="PRU00473"/>
    </source>
</evidence>
<keyword evidence="8" id="KW-1185">Reference proteome</keyword>
<dbReference type="InterPro" id="IPR006664">
    <property type="entry name" value="OMP_bac"/>
</dbReference>
<evidence type="ECO:0000256" key="5">
    <source>
        <dbReference type="SAM" id="SignalP"/>
    </source>
</evidence>
<dbReference type="PROSITE" id="PS51123">
    <property type="entry name" value="OMPA_2"/>
    <property type="match status" value="1"/>
</dbReference>
<comment type="caution">
    <text evidence="7">The sequence shown here is derived from an EMBL/GenBank/DDBJ whole genome shotgun (WGS) entry which is preliminary data.</text>
</comment>
<dbReference type="Gene3D" id="3.40.1520.20">
    <property type="match status" value="1"/>
</dbReference>
<dbReference type="InterPro" id="IPR050330">
    <property type="entry name" value="Bact_OuterMem_StrucFunc"/>
</dbReference>
<dbReference type="InterPro" id="IPR006665">
    <property type="entry name" value="OmpA-like"/>
</dbReference>
<dbReference type="Pfam" id="PF00691">
    <property type="entry name" value="OmpA"/>
    <property type="match status" value="1"/>
</dbReference>
<keyword evidence="3" id="KW-0998">Cell outer membrane</keyword>
<dbReference type="PRINTS" id="PR01023">
    <property type="entry name" value="NAFLGMOTY"/>
</dbReference>
<name>A0ABP9QJS0_9RHOO</name>
<keyword evidence="2 4" id="KW-0472">Membrane</keyword>
<sequence>MSTLRLYAIAFLALLVTSAAQAQGTIANPTAKPVIVSGTVPDEATRQAILSKMRSTYGGDRVIDQLGVGNVVAPPNWSEHVQKLLTPDLKQITAGALSIDGNNVAVRGEVTNEALRQQLVSDFASRLNPTWVIKNGLRVGAGEQQLLDKALADRIIEFESGSTKLTARGAQILDEMASVMQKLGNQSIQILGHTDSQGHPEANLILSQSRADAVRRYLVSRNVAGDRLSASGMGATEPVASNATPEGRARNRRIEFRIVSTTP</sequence>
<dbReference type="Gene3D" id="3.30.1330.60">
    <property type="entry name" value="OmpA-like domain"/>
    <property type="match status" value="1"/>
</dbReference>
<dbReference type="PRINTS" id="PR01021">
    <property type="entry name" value="OMPADOMAIN"/>
</dbReference>
<accession>A0ABP9QJS0</accession>
<organism evidence="7 8">
    <name type="scientific">Viridibacterium curvum</name>
    <dbReference type="NCBI Taxonomy" id="1101404"/>
    <lineage>
        <taxon>Bacteria</taxon>
        <taxon>Pseudomonadati</taxon>
        <taxon>Pseudomonadota</taxon>
        <taxon>Betaproteobacteria</taxon>
        <taxon>Rhodocyclales</taxon>
        <taxon>Rhodocyclaceae</taxon>
        <taxon>Viridibacterium</taxon>
    </lineage>
</organism>
<evidence type="ECO:0000313" key="7">
    <source>
        <dbReference type="EMBL" id="GAA5162805.1"/>
    </source>
</evidence>
<evidence type="ECO:0000259" key="6">
    <source>
        <dbReference type="PROSITE" id="PS51123"/>
    </source>
</evidence>
<evidence type="ECO:0000256" key="3">
    <source>
        <dbReference type="ARBA" id="ARBA00023237"/>
    </source>
</evidence>
<dbReference type="SUPFAM" id="SSF103088">
    <property type="entry name" value="OmpA-like"/>
    <property type="match status" value="1"/>
</dbReference>
<proteinExistence type="predicted"/>
<comment type="subcellular location">
    <subcellularLocation>
        <location evidence="1">Cell outer membrane</location>
    </subcellularLocation>
</comment>
<dbReference type="PANTHER" id="PTHR30329">
    <property type="entry name" value="STATOR ELEMENT OF FLAGELLAR MOTOR COMPLEX"/>
    <property type="match status" value="1"/>
</dbReference>
<keyword evidence="5" id="KW-0732">Signal</keyword>
<reference evidence="8" key="1">
    <citation type="journal article" date="2019" name="Int. J. Syst. Evol. Microbiol.">
        <title>The Global Catalogue of Microorganisms (GCM) 10K type strain sequencing project: providing services to taxonomists for standard genome sequencing and annotation.</title>
        <authorList>
            <consortium name="The Broad Institute Genomics Platform"/>
            <consortium name="The Broad Institute Genome Sequencing Center for Infectious Disease"/>
            <person name="Wu L."/>
            <person name="Ma J."/>
        </authorList>
    </citation>
    <scope>NUCLEOTIDE SEQUENCE [LARGE SCALE GENOMIC DNA]</scope>
    <source>
        <strain evidence="8">JCM 18715</strain>
    </source>
</reference>
<feature type="domain" description="OmpA-like" evidence="6">
    <location>
        <begin position="145"/>
        <end position="262"/>
    </location>
</feature>
<dbReference type="InterPro" id="IPR036737">
    <property type="entry name" value="OmpA-like_sf"/>
</dbReference>
<feature type="signal peptide" evidence="5">
    <location>
        <begin position="1"/>
        <end position="22"/>
    </location>
</feature>
<dbReference type="InterPro" id="IPR007055">
    <property type="entry name" value="BON_dom"/>
</dbReference>
<evidence type="ECO:0000256" key="2">
    <source>
        <dbReference type="ARBA" id="ARBA00023136"/>
    </source>
</evidence>
<dbReference type="RefSeq" id="WP_345532166.1">
    <property type="nucleotide sequence ID" value="NZ_BAABLD010000007.1"/>
</dbReference>
<dbReference type="PANTHER" id="PTHR30329:SF21">
    <property type="entry name" value="LIPOPROTEIN YIAD-RELATED"/>
    <property type="match status" value="1"/>
</dbReference>
<protein>
    <submittedName>
        <fullName evidence="7">OmpA family protein</fullName>
    </submittedName>
</protein>
<feature type="chain" id="PRO_5047124909" evidence="5">
    <location>
        <begin position="23"/>
        <end position="263"/>
    </location>
</feature>
<dbReference type="EMBL" id="BAABLD010000007">
    <property type="protein sequence ID" value="GAA5162805.1"/>
    <property type="molecule type" value="Genomic_DNA"/>
</dbReference>